<comment type="caution">
    <text evidence="6">The sequence shown here is derived from an EMBL/GenBank/DDBJ whole genome shotgun (WGS) entry which is preliminary data.</text>
</comment>
<dbReference type="EMBL" id="JACHWF010000002">
    <property type="protein sequence ID" value="MBB3007214.1"/>
    <property type="molecule type" value="Genomic_DNA"/>
</dbReference>
<reference evidence="6 7" key="1">
    <citation type="submission" date="2020-08" db="EMBL/GenBank/DDBJ databases">
        <title>Genomic Encyclopedia of Type Strains, Phase IV (KMG-V): Genome sequencing to study the core and pangenomes of soil and plant-associated prokaryotes.</title>
        <authorList>
            <person name="Whitman W."/>
        </authorList>
    </citation>
    <scope>NUCLEOTIDE SEQUENCE [LARGE SCALE GENOMIC DNA]</scope>
    <source>
        <strain evidence="6 7">SLV-2362</strain>
    </source>
</reference>
<dbReference type="SUPFAM" id="SSF48498">
    <property type="entry name" value="Tetracyclin repressor-like, C-terminal domain"/>
    <property type="match status" value="1"/>
</dbReference>
<organism evidence="6 7">
    <name type="scientific">Cupriavidus alkaliphilus</name>
    <dbReference type="NCBI Taxonomy" id="942866"/>
    <lineage>
        <taxon>Bacteria</taxon>
        <taxon>Pseudomonadati</taxon>
        <taxon>Pseudomonadota</taxon>
        <taxon>Betaproteobacteria</taxon>
        <taxon>Burkholderiales</taxon>
        <taxon>Burkholderiaceae</taxon>
        <taxon>Cupriavidus</taxon>
    </lineage>
</organism>
<dbReference type="AlphaFoldDB" id="A0A7W4YQR5"/>
<dbReference type="InterPro" id="IPR054156">
    <property type="entry name" value="YxaF_TetR_C"/>
</dbReference>
<evidence type="ECO:0000256" key="1">
    <source>
        <dbReference type="ARBA" id="ARBA00023015"/>
    </source>
</evidence>
<keyword evidence="2 4" id="KW-0238">DNA-binding</keyword>
<dbReference type="Proteomes" id="UP000578036">
    <property type="component" value="Unassembled WGS sequence"/>
</dbReference>
<accession>A0A7W4YQR5</accession>
<dbReference type="Gene3D" id="1.10.357.10">
    <property type="entry name" value="Tetracycline Repressor, domain 2"/>
    <property type="match status" value="1"/>
</dbReference>
<protein>
    <submittedName>
        <fullName evidence="6">AcrR family transcriptional regulator</fullName>
    </submittedName>
</protein>
<keyword evidence="1" id="KW-0805">Transcription regulation</keyword>
<keyword evidence="7" id="KW-1185">Reference proteome</keyword>
<evidence type="ECO:0000256" key="4">
    <source>
        <dbReference type="PROSITE-ProRule" id="PRU00335"/>
    </source>
</evidence>
<gene>
    <name evidence="6" type="ORF">FHX61_001862</name>
</gene>
<dbReference type="PRINTS" id="PR00455">
    <property type="entry name" value="HTHTETR"/>
</dbReference>
<evidence type="ECO:0000259" key="5">
    <source>
        <dbReference type="PROSITE" id="PS50977"/>
    </source>
</evidence>
<feature type="domain" description="HTH tetR-type" evidence="5">
    <location>
        <begin position="24"/>
        <end position="84"/>
    </location>
</feature>
<name>A0A7W4YQR5_9BURK</name>
<dbReference type="GO" id="GO:0003677">
    <property type="term" value="F:DNA binding"/>
    <property type="evidence" value="ECO:0007669"/>
    <property type="project" value="UniProtKB-UniRule"/>
</dbReference>
<evidence type="ECO:0000256" key="2">
    <source>
        <dbReference type="ARBA" id="ARBA00023125"/>
    </source>
</evidence>
<dbReference type="SUPFAM" id="SSF46689">
    <property type="entry name" value="Homeodomain-like"/>
    <property type="match status" value="1"/>
</dbReference>
<dbReference type="InterPro" id="IPR036271">
    <property type="entry name" value="Tet_transcr_reg_TetR-rel_C_sf"/>
</dbReference>
<sequence>MNVLIRGVLTVRSKPDRNVAMTDVTTRDRIVAEADKLFYERGFEHTSFADIADAVGISRGNFYHHFKSKDAILDAVIDARAARTRQMLERWDAASSSPLGRIRSFIRIVVTNQASIMRHGCPVGTLCTELAKVGHPAQPQASQLFTLFRTWLRRQFTLLGRKADADALAMHVLAFSQGVAVLAHAFHDKRFVEQEVERMCAWLDGIAADSARVSGD</sequence>
<dbReference type="PANTHER" id="PTHR47506">
    <property type="entry name" value="TRANSCRIPTIONAL REGULATORY PROTEIN"/>
    <property type="match status" value="1"/>
</dbReference>
<dbReference type="InterPro" id="IPR009057">
    <property type="entry name" value="Homeodomain-like_sf"/>
</dbReference>
<dbReference type="PANTHER" id="PTHR47506:SF1">
    <property type="entry name" value="HTH-TYPE TRANSCRIPTIONAL REGULATOR YJDC"/>
    <property type="match status" value="1"/>
</dbReference>
<dbReference type="Pfam" id="PF21993">
    <property type="entry name" value="TetR_C_13_2"/>
    <property type="match status" value="1"/>
</dbReference>
<dbReference type="Pfam" id="PF00440">
    <property type="entry name" value="TetR_N"/>
    <property type="match status" value="1"/>
</dbReference>
<dbReference type="RefSeq" id="WP_260153644.1">
    <property type="nucleotide sequence ID" value="NZ_JACHWF010000002.1"/>
</dbReference>
<feature type="DNA-binding region" description="H-T-H motif" evidence="4">
    <location>
        <begin position="47"/>
        <end position="66"/>
    </location>
</feature>
<dbReference type="InterPro" id="IPR001647">
    <property type="entry name" value="HTH_TetR"/>
</dbReference>
<evidence type="ECO:0000313" key="6">
    <source>
        <dbReference type="EMBL" id="MBB3007214.1"/>
    </source>
</evidence>
<evidence type="ECO:0000313" key="7">
    <source>
        <dbReference type="Proteomes" id="UP000578036"/>
    </source>
</evidence>
<evidence type="ECO:0000256" key="3">
    <source>
        <dbReference type="ARBA" id="ARBA00023163"/>
    </source>
</evidence>
<proteinExistence type="predicted"/>
<dbReference type="PROSITE" id="PS50977">
    <property type="entry name" value="HTH_TETR_2"/>
    <property type="match status" value="1"/>
</dbReference>
<keyword evidence="3" id="KW-0804">Transcription</keyword>